<sequence>MKSHTVWDDSICHPRLQLLIDAKFSEQNKRLANASGLESWHEHKAFHLSISIIVSTTFAQNSRTLST</sequence>
<accession>A0A016X1K7</accession>
<organism evidence="1 2">
    <name type="scientific">Ancylostoma ceylanicum</name>
    <dbReference type="NCBI Taxonomy" id="53326"/>
    <lineage>
        <taxon>Eukaryota</taxon>
        <taxon>Metazoa</taxon>
        <taxon>Ecdysozoa</taxon>
        <taxon>Nematoda</taxon>
        <taxon>Chromadorea</taxon>
        <taxon>Rhabditida</taxon>
        <taxon>Rhabditina</taxon>
        <taxon>Rhabditomorpha</taxon>
        <taxon>Strongyloidea</taxon>
        <taxon>Ancylostomatidae</taxon>
        <taxon>Ancylostomatinae</taxon>
        <taxon>Ancylostoma</taxon>
    </lineage>
</organism>
<proteinExistence type="predicted"/>
<dbReference type="EMBL" id="JARK01000037">
    <property type="protein sequence ID" value="EYC45128.1"/>
    <property type="molecule type" value="Genomic_DNA"/>
</dbReference>
<comment type="caution">
    <text evidence="1">The sequence shown here is derived from an EMBL/GenBank/DDBJ whole genome shotgun (WGS) entry which is preliminary data.</text>
</comment>
<evidence type="ECO:0000313" key="1">
    <source>
        <dbReference type="EMBL" id="EYC45128.1"/>
    </source>
</evidence>
<name>A0A016X1K7_9BILA</name>
<dbReference type="Proteomes" id="UP000024635">
    <property type="component" value="Unassembled WGS sequence"/>
</dbReference>
<evidence type="ECO:0000313" key="2">
    <source>
        <dbReference type="Proteomes" id="UP000024635"/>
    </source>
</evidence>
<reference evidence="2" key="1">
    <citation type="journal article" date="2015" name="Nat. Genet.">
        <title>The genome and transcriptome of the zoonotic hookworm Ancylostoma ceylanicum identify infection-specific gene families.</title>
        <authorList>
            <person name="Schwarz E.M."/>
            <person name="Hu Y."/>
            <person name="Antoshechkin I."/>
            <person name="Miller M.M."/>
            <person name="Sternberg P.W."/>
            <person name="Aroian R.V."/>
        </authorList>
    </citation>
    <scope>NUCLEOTIDE SEQUENCE</scope>
    <source>
        <strain evidence="2">HY135</strain>
    </source>
</reference>
<gene>
    <name evidence="1" type="primary">Acey_s0437.g1447</name>
    <name evidence="1" type="ORF">Y032_0437g1447</name>
</gene>
<keyword evidence="2" id="KW-1185">Reference proteome</keyword>
<protein>
    <submittedName>
        <fullName evidence="1">Uncharacterized protein</fullName>
    </submittedName>
</protein>
<dbReference type="AlphaFoldDB" id="A0A016X1K7"/>